<dbReference type="InterPro" id="IPR050527">
    <property type="entry name" value="Snail/Krueppel_Znf"/>
</dbReference>
<evidence type="ECO:0000313" key="9">
    <source>
        <dbReference type="EnsemblMetazoa" id="XP_016841143"/>
    </source>
</evidence>
<dbReference type="GO" id="GO:0008270">
    <property type="term" value="F:zinc ion binding"/>
    <property type="evidence" value="ECO:0007669"/>
    <property type="project" value="UniProtKB-KW"/>
</dbReference>
<feature type="region of interest" description="Disordered" evidence="7">
    <location>
        <begin position="714"/>
        <end position="752"/>
    </location>
</feature>
<evidence type="ECO:0000256" key="6">
    <source>
        <dbReference type="ARBA" id="ARBA00037948"/>
    </source>
</evidence>
<feature type="domain" description="C2H2-type" evidence="8">
    <location>
        <begin position="956"/>
        <end position="976"/>
    </location>
</feature>
<dbReference type="SMART" id="SM00355">
    <property type="entry name" value="ZnF_C2H2"/>
    <property type="match status" value="7"/>
</dbReference>
<evidence type="ECO:0000256" key="1">
    <source>
        <dbReference type="ARBA" id="ARBA00022723"/>
    </source>
</evidence>
<evidence type="ECO:0000259" key="8">
    <source>
        <dbReference type="PROSITE" id="PS00028"/>
    </source>
</evidence>
<dbReference type="RefSeq" id="XP_016841143.1">
    <property type="nucleotide sequence ID" value="XM_016985654.3"/>
</dbReference>
<dbReference type="CTD" id="36685"/>
<dbReference type="PROSITE" id="PS00028">
    <property type="entry name" value="ZINC_FINGER_C2H2_1"/>
    <property type="match status" value="4"/>
</dbReference>
<evidence type="ECO:0000256" key="5">
    <source>
        <dbReference type="ARBA" id="ARBA00023242"/>
    </source>
</evidence>
<dbReference type="PANTHER" id="PTHR24388">
    <property type="entry name" value="ZINC FINGER PROTEIN"/>
    <property type="match status" value="1"/>
</dbReference>
<accession>A0A7M7IZY6</accession>
<dbReference type="GO" id="GO:0000981">
    <property type="term" value="F:DNA-binding transcription factor activity, RNA polymerase II-specific"/>
    <property type="evidence" value="ECO:0007669"/>
    <property type="project" value="TreeGrafter"/>
</dbReference>
<evidence type="ECO:0000313" key="10">
    <source>
        <dbReference type="Proteomes" id="UP000002358"/>
    </source>
</evidence>
<name>A0A7M7IZY6_NASVI</name>
<keyword evidence="5" id="KW-0539">Nucleus</keyword>
<keyword evidence="1" id="KW-0479">Metal-binding</keyword>
<feature type="region of interest" description="Disordered" evidence="7">
    <location>
        <begin position="213"/>
        <end position="245"/>
    </location>
</feature>
<comment type="similarity">
    <text evidence="6">Belongs to the snail C2H2-type zinc-finger protein family.</text>
</comment>
<dbReference type="PANTHER" id="PTHR24388:SF90">
    <property type="entry name" value="C2H2-TYPE DOMAIN-CONTAINING PROTEIN"/>
    <property type="match status" value="1"/>
</dbReference>
<protein>
    <recommendedName>
        <fullName evidence="8">C2H2-type domain-containing protein</fullName>
    </recommendedName>
</protein>
<dbReference type="AlphaFoldDB" id="A0A7M7IZY6"/>
<proteinExistence type="inferred from homology"/>
<evidence type="ECO:0000256" key="7">
    <source>
        <dbReference type="SAM" id="MobiDB-lite"/>
    </source>
</evidence>
<dbReference type="FunCoup" id="A0A7M7IZY6">
    <property type="interactions" value="402"/>
</dbReference>
<evidence type="ECO:0000256" key="3">
    <source>
        <dbReference type="ARBA" id="ARBA00022771"/>
    </source>
</evidence>
<feature type="compositionally biased region" description="Basic and acidic residues" evidence="7">
    <location>
        <begin position="1177"/>
        <end position="1188"/>
    </location>
</feature>
<feature type="domain" description="C2H2-type" evidence="8">
    <location>
        <begin position="854"/>
        <end position="875"/>
    </location>
</feature>
<feature type="region of interest" description="Disordered" evidence="7">
    <location>
        <begin position="170"/>
        <end position="192"/>
    </location>
</feature>
<dbReference type="RefSeq" id="XP_016841144.1">
    <property type="nucleotide sequence ID" value="XM_016985655.3"/>
</dbReference>
<dbReference type="EnsemblMetazoa" id="XM_016985655">
    <property type="protein sequence ID" value="XP_016841144"/>
    <property type="gene ID" value="LOC100123061"/>
</dbReference>
<dbReference type="Pfam" id="PF25429">
    <property type="entry name" value="zf-POGZ"/>
    <property type="match status" value="1"/>
</dbReference>
<dbReference type="InParanoid" id="A0A7M7IZY6"/>
<keyword evidence="10" id="KW-1185">Reference proteome</keyword>
<feature type="compositionally biased region" description="Polar residues" evidence="7">
    <location>
        <begin position="183"/>
        <end position="192"/>
    </location>
</feature>
<keyword evidence="2" id="KW-0677">Repeat</keyword>
<evidence type="ECO:0000256" key="4">
    <source>
        <dbReference type="ARBA" id="ARBA00022833"/>
    </source>
</evidence>
<dbReference type="Proteomes" id="UP000002358">
    <property type="component" value="Chromosome 5"/>
</dbReference>
<dbReference type="GO" id="GO:0000978">
    <property type="term" value="F:RNA polymerase II cis-regulatory region sequence-specific DNA binding"/>
    <property type="evidence" value="ECO:0007669"/>
    <property type="project" value="TreeGrafter"/>
</dbReference>
<dbReference type="InterPro" id="IPR057618">
    <property type="entry name" value="Znf_POGZ/Z280C-D-like"/>
</dbReference>
<feature type="compositionally biased region" description="Polar residues" evidence="7">
    <location>
        <begin position="236"/>
        <end position="245"/>
    </location>
</feature>
<organism evidence="9 10">
    <name type="scientific">Nasonia vitripennis</name>
    <name type="common">Parasitic wasp</name>
    <dbReference type="NCBI Taxonomy" id="7425"/>
    <lineage>
        <taxon>Eukaryota</taxon>
        <taxon>Metazoa</taxon>
        <taxon>Ecdysozoa</taxon>
        <taxon>Arthropoda</taxon>
        <taxon>Hexapoda</taxon>
        <taxon>Insecta</taxon>
        <taxon>Pterygota</taxon>
        <taxon>Neoptera</taxon>
        <taxon>Endopterygota</taxon>
        <taxon>Hymenoptera</taxon>
        <taxon>Apocrita</taxon>
        <taxon>Proctotrupomorpha</taxon>
        <taxon>Chalcidoidea</taxon>
        <taxon>Pteromalidae</taxon>
        <taxon>Pteromalinae</taxon>
        <taxon>Nasonia</taxon>
    </lineage>
</organism>
<dbReference type="KEGG" id="nvi:100123061"/>
<sequence>MTKGKLVARSINNMRSEGMTLKMECVDEPLSSCQKAARIKLKEECDKVTKMLESLVKEHGGKLICQAGVVNAYQYQLPSSAPPTSAVVKPNSQAQVIGVNQSGNTNNQTIKLNMLNSTTPQGNIQLVMDPRMGVILGTVAPQQGGVAAPASMISKITNTTATTMSTMTTSSPAVAPITPVPQQPSIDNSNTYKLTRSGRKTKVLQIQQPDIIEEVPPPAPQPIKRTPKPTGATHVVQPTSTTPQGVTNLRIKTLPKQNAQGHVLGRPSEQTSIGGIVIGNKIAAGEIIDETKKSLPDGREVTFNKMNGGRTYPSLVVVARPNLKTKNITTQVVQKERAELDIKVKGVLMYAATKFTEWLIQQGLVRAEQYCDKHPGQKLKLGMYSDAGTFPCSGGYVWISSCCPERFVSVFSGSIFQSAPHSPTILLKLIYHWSCQTNVQNVISWVKVTNYYVKTFYAMLRSVCTAAISEKCKKMGGKNSMIQVGVISLGTTSQDGHLRQVKVEVLGILDPETLELRLRACEPVQDGDRSYKRRFNNILHPLADWVHKDSKILTDFTVDKGTLFEMGFHNVTQSAFSDQNPRNLTSNFHIMEYLRKIVPRMFQNTLSLLSRPMIQQFLDELVWREMFGTTALRAFENIITHISEQTKYDPDNNFLERLTKIAANPFADWSYLHVSASSGSVPAPVAHPVAPMVSIPKDPAIQSSIEGPIVDLEATQRPGPKRNRKRPISAVSPETVDRTMSTPEPKIPRDSRPEHVPLQEFYYATMQPDKLSANGKENKITFTFKCFLCTTVMHSNTEIMEHMVSHVPPLVPGQSDSPVCRYCCTAFSSKHQMNVHVTEAHSKFGNSDSDMLVCAICEQKFGSNGLLINHLSTMHYPSEMPYRCESCGYRTSSHKDVIDHYYTCHEKSDGLQCPYCLKVIQFVTGVNGQPSSSSIHAYLMHMQRHIVRREEKLNKCPRCCLWFNQMSSLKSHVELHTQALGPGVVPYTGNDSTVTVARSRNAVKRYIFDDYAHEITPTERVKRWMTGPIRLHVPTGRSCQECEEDLDMRDHYPGELKCQKCRYVTCCWRAYKEHQRQIHNERPMTSVIVPSPLVNIPLEKEMQCTCGFSTADGNALATHLVKCRKRTAFPAEETRPGMLDSLGLVPKPTLEDEKDNSDERSNSISITKTSRLSHVVNNREGEKTSRNK</sequence>
<dbReference type="EnsemblMetazoa" id="XM_016985654">
    <property type="protein sequence ID" value="XP_016841143"/>
    <property type="gene ID" value="LOC100123061"/>
</dbReference>
<keyword evidence="3" id="KW-0863">Zinc-finger</keyword>
<feature type="region of interest" description="Disordered" evidence="7">
    <location>
        <begin position="1134"/>
        <end position="1188"/>
    </location>
</feature>
<feature type="domain" description="C2H2-type" evidence="8">
    <location>
        <begin position="820"/>
        <end position="841"/>
    </location>
</feature>
<evidence type="ECO:0000256" key="2">
    <source>
        <dbReference type="ARBA" id="ARBA00022737"/>
    </source>
</evidence>
<feature type="compositionally biased region" description="Polar residues" evidence="7">
    <location>
        <begin position="1162"/>
        <end position="1176"/>
    </location>
</feature>
<reference evidence="9" key="1">
    <citation type="submission" date="2021-01" db="UniProtKB">
        <authorList>
            <consortium name="EnsemblMetazoa"/>
        </authorList>
    </citation>
    <scope>IDENTIFICATION</scope>
</reference>
<dbReference type="InterPro" id="IPR013087">
    <property type="entry name" value="Znf_C2H2_type"/>
</dbReference>
<dbReference type="OrthoDB" id="10032537at2759"/>
<dbReference type="GeneID" id="100123061"/>
<feature type="domain" description="C2H2-type" evidence="8">
    <location>
        <begin position="786"/>
        <end position="806"/>
    </location>
</feature>
<dbReference type="Gene3D" id="3.30.160.60">
    <property type="entry name" value="Classic Zinc Finger"/>
    <property type="match status" value="1"/>
</dbReference>
<keyword evidence="4" id="KW-0862">Zinc</keyword>